<evidence type="ECO:0000313" key="6">
    <source>
        <dbReference type="Proteomes" id="UP000183832"/>
    </source>
</evidence>
<accession>A0A1J1HSH6</accession>
<evidence type="ECO:0000256" key="1">
    <source>
        <dbReference type="ARBA" id="ARBA00022614"/>
    </source>
</evidence>
<organism evidence="5 6">
    <name type="scientific">Clunio marinus</name>
    <dbReference type="NCBI Taxonomy" id="568069"/>
    <lineage>
        <taxon>Eukaryota</taxon>
        <taxon>Metazoa</taxon>
        <taxon>Ecdysozoa</taxon>
        <taxon>Arthropoda</taxon>
        <taxon>Hexapoda</taxon>
        <taxon>Insecta</taxon>
        <taxon>Pterygota</taxon>
        <taxon>Neoptera</taxon>
        <taxon>Endopterygota</taxon>
        <taxon>Diptera</taxon>
        <taxon>Nematocera</taxon>
        <taxon>Chironomoidea</taxon>
        <taxon>Chironomidae</taxon>
        <taxon>Clunio</taxon>
    </lineage>
</organism>
<dbReference type="AlphaFoldDB" id="A0A1J1HSH6"/>
<dbReference type="InterPro" id="IPR050328">
    <property type="entry name" value="Dev_Immune_Receptor"/>
</dbReference>
<keyword evidence="1" id="KW-0433">Leucine-rich repeat</keyword>
<dbReference type="STRING" id="568069.A0A1J1HSH6"/>
<dbReference type="SMART" id="SM00369">
    <property type="entry name" value="LRR_TYP"/>
    <property type="match status" value="6"/>
</dbReference>
<sequence>MKVKTTVFGFILLFNFTFSEQLNCNFELRNRDWYFPNQTLHQCIIEHQSIVTRGMTISKNSSQHVEVLRIEHESLLVKFIPGGIADSFENIKAIRILNTSIDELFSGDFKNLNDLEYLYLGFNQIDTIHKNVFQDLHKVNYLNLDNNKLLYIGSDWFKCLTNLNELYLRGNQIEMLSSKAFYTLSNLKLLNVFDNKISLLADETFDSLVNLEELNVGSNKLESIGKGLLKNNERLQKLSFCYNKLNSIPSEAFNEMKNLVEVDLEKNECINEFYNQSSLETMKVDLGKNCLPLSDHLNECRSSEKDLIEKIKAIENSHVSKE</sequence>
<reference evidence="5 6" key="1">
    <citation type="submission" date="2015-04" db="EMBL/GenBank/DDBJ databases">
        <authorList>
            <person name="Syromyatnikov M.Y."/>
            <person name="Popov V.N."/>
        </authorList>
    </citation>
    <scope>NUCLEOTIDE SEQUENCE [LARGE SCALE GENOMIC DNA]</scope>
</reference>
<dbReference type="InterPro" id="IPR003591">
    <property type="entry name" value="Leu-rich_rpt_typical-subtyp"/>
</dbReference>
<dbReference type="EMBL" id="CVRI01000020">
    <property type="protein sequence ID" value="CRK90957.1"/>
    <property type="molecule type" value="Genomic_DNA"/>
</dbReference>
<dbReference type="PANTHER" id="PTHR24373">
    <property type="entry name" value="SLIT RELATED LEUCINE-RICH REPEAT NEURONAL PROTEIN"/>
    <property type="match status" value="1"/>
</dbReference>
<dbReference type="SUPFAM" id="SSF52058">
    <property type="entry name" value="L domain-like"/>
    <property type="match status" value="1"/>
</dbReference>
<dbReference type="SMART" id="SM00365">
    <property type="entry name" value="LRR_SD22"/>
    <property type="match status" value="3"/>
</dbReference>
<evidence type="ECO:0000313" key="5">
    <source>
        <dbReference type="EMBL" id="CRK90957.1"/>
    </source>
</evidence>
<keyword evidence="6" id="KW-1185">Reference proteome</keyword>
<dbReference type="InterPro" id="IPR032675">
    <property type="entry name" value="LRR_dom_sf"/>
</dbReference>
<evidence type="ECO:0000256" key="2">
    <source>
        <dbReference type="ARBA" id="ARBA00022729"/>
    </source>
</evidence>
<dbReference type="GO" id="GO:0031012">
    <property type="term" value="C:extracellular matrix"/>
    <property type="evidence" value="ECO:0007669"/>
    <property type="project" value="TreeGrafter"/>
</dbReference>
<keyword evidence="3" id="KW-0677">Repeat</keyword>
<dbReference type="OrthoDB" id="6022531at2759"/>
<feature type="signal peptide" evidence="4">
    <location>
        <begin position="1"/>
        <end position="19"/>
    </location>
</feature>
<evidence type="ECO:0000256" key="3">
    <source>
        <dbReference type="ARBA" id="ARBA00022737"/>
    </source>
</evidence>
<keyword evidence="2 4" id="KW-0732">Signal</keyword>
<dbReference type="Gene3D" id="3.80.10.10">
    <property type="entry name" value="Ribonuclease Inhibitor"/>
    <property type="match status" value="2"/>
</dbReference>
<name>A0A1J1HSH6_9DIPT</name>
<feature type="chain" id="PRO_5012000769" evidence="4">
    <location>
        <begin position="20"/>
        <end position="322"/>
    </location>
</feature>
<dbReference type="PANTHER" id="PTHR24373:SF370">
    <property type="entry name" value="FISH-LIPS, ISOFORM E"/>
    <property type="match status" value="1"/>
</dbReference>
<protein>
    <submittedName>
        <fullName evidence="5">CLUMA_CG004646, isoform A</fullName>
    </submittedName>
</protein>
<dbReference type="PROSITE" id="PS51450">
    <property type="entry name" value="LRR"/>
    <property type="match status" value="1"/>
</dbReference>
<dbReference type="GO" id="GO:0005615">
    <property type="term" value="C:extracellular space"/>
    <property type="evidence" value="ECO:0007669"/>
    <property type="project" value="TreeGrafter"/>
</dbReference>
<dbReference type="InterPro" id="IPR001611">
    <property type="entry name" value="Leu-rich_rpt"/>
</dbReference>
<evidence type="ECO:0000256" key="4">
    <source>
        <dbReference type="SAM" id="SignalP"/>
    </source>
</evidence>
<gene>
    <name evidence="5" type="ORF">CLUMA_CG004646</name>
</gene>
<proteinExistence type="predicted"/>
<dbReference type="FunFam" id="3.80.10.10:FF:001360">
    <property type="entry name" value="Uncharacterized protein"/>
    <property type="match status" value="1"/>
</dbReference>
<dbReference type="Proteomes" id="UP000183832">
    <property type="component" value="Unassembled WGS sequence"/>
</dbReference>
<dbReference type="Pfam" id="PF13855">
    <property type="entry name" value="LRR_8"/>
    <property type="match status" value="2"/>
</dbReference>